<accession>A0A6J5L026</accession>
<gene>
    <name evidence="1" type="ORF">UFOVP54_207</name>
</gene>
<protein>
    <submittedName>
        <fullName evidence="1">Uncharacterized protein</fullName>
    </submittedName>
</protein>
<reference evidence="1" key="1">
    <citation type="submission" date="2020-04" db="EMBL/GenBank/DDBJ databases">
        <authorList>
            <person name="Chiriac C."/>
            <person name="Salcher M."/>
            <person name="Ghai R."/>
            <person name="Kavagutti S V."/>
        </authorList>
    </citation>
    <scope>NUCLEOTIDE SEQUENCE</scope>
</reference>
<organism evidence="1">
    <name type="scientific">uncultured Caudovirales phage</name>
    <dbReference type="NCBI Taxonomy" id="2100421"/>
    <lineage>
        <taxon>Viruses</taxon>
        <taxon>Duplodnaviria</taxon>
        <taxon>Heunggongvirae</taxon>
        <taxon>Uroviricota</taxon>
        <taxon>Caudoviricetes</taxon>
        <taxon>Peduoviridae</taxon>
        <taxon>Maltschvirus</taxon>
        <taxon>Maltschvirus maltsch</taxon>
    </lineage>
</organism>
<proteinExistence type="predicted"/>
<sequence length="115" mass="13712">MIFKKFFKYTPTTQEQQFIDIVAKLLEHPKTSLRMTPRTDKYFLINEQKHYYVLLQNTGIQLTNTKFSFCKSLHPKAYDMVIENIHTHIEANRQALEDKLFKNETNMLESVLNNL</sequence>
<name>A0A6J5L026_9CAUD</name>
<evidence type="ECO:0000313" key="1">
    <source>
        <dbReference type="EMBL" id="CAB4125710.1"/>
    </source>
</evidence>
<dbReference type="EMBL" id="LR796188">
    <property type="protein sequence ID" value="CAB4125710.1"/>
    <property type="molecule type" value="Genomic_DNA"/>
</dbReference>